<feature type="non-terminal residue" evidence="2">
    <location>
        <position position="165"/>
    </location>
</feature>
<reference evidence="2" key="1">
    <citation type="submission" date="2021-02" db="EMBL/GenBank/DDBJ databases">
        <authorList>
            <person name="Nowell W R."/>
        </authorList>
    </citation>
    <scope>NUCLEOTIDE SEQUENCE</scope>
</reference>
<accession>A0A820GXW9</accession>
<evidence type="ECO:0000259" key="1">
    <source>
        <dbReference type="Pfam" id="PF02225"/>
    </source>
</evidence>
<organism evidence="2 3">
    <name type="scientific">Rotaria sordida</name>
    <dbReference type="NCBI Taxonomy" id="392033"/>
    <lineage>
        <taxon>Eukaryota</taxon>
        <taxon>Metazoa</taxon>
        <taxon>Spiralia</taxon>
        <taxon>Gnathifera</taxon>
        <taxon>Rotifera</taxon>
        <taxon>Eurotatoria</taxon>
        <taxon>Bdelloidea</taxon>
        <taxon>Philodinida</taxon>
        <taxon>Philodinidae</taxon>
        <taxon>Rotaria</taxon>
    </lineage>
</organism>
<dbReference type="InterPro" id="IPR046450">
    <property type="entry name" value="PA_dom_sf"/>
</dbReference>
<gene>
    <name evidence="2" type="ORF">JBS370_LOCUS39945</name>
</gene>
<feature type="domain" description="PA" evidence="1">
    <location>
        <begin position="92"/>
        <end position="158"/>
    </location>
</feature>
<dbReference type="Proteomes" id="UP000663836">
    <property type="component" value="Unassembled WGS sequence"/>
</dbReference>
<dbReference type="PANTHER" id="PTHR10404:SF78">
    <property type="entry name" value="N-ACETYLATED ALPHA-LINKED ACIDIC DIPEPTIDASE 2"/>
    <property type="match status" value="1"/>
</dbReference>
<evidence type="ECO:0000313" key="3">
    <source>
        <dbReference type="Proteomes" id="UP000663836"/>
    </source>
</evidence>
<evidence type="ECO:0000313" key="2">
    <source>
        <dbReference type="EMBL" id="CAF4287022.1"/>
    </source>
</evidence>
<dbReference type="PANTHER" id="PTHR10404">
    <property type="entry name" value="N-ACETYLATED-ALPHA-LINKED ACIDIC DIPEPTIDASE"/>
    <property type="match status" value="1"/>
</dbReference>
<comment type="caution">
    <text evidence="2">The sequence shown here is derived from an EMBL/GenBank/DDBJ whole genome shotgun (WGS) entry which is preliminary data.</text>
</comment>
<dbReference type="InterPro" id="IPR003137">
    <property type="entry name" value="PA_domain"/>
</dbReference>
<dbReference type="Gene3D" id="3.40.630.10">
    <property type="entry name" value="Zn peptidases"/>
    <property type="match status" value="1"/>
</dbReference>
<dbReference type="Gene3D" id="3.50.30.30">
    <property type="match status" value="1"/>
</dbReference>
<name>A0A820GXW9_9BILA</name>
<protein>
    <recommendedName>
        <fullName evidence="1">PA domain-containing protein</fullName>
    </recommendedName>
</protein>
<dbReference type="SUPFAM" id="SSF52025">
    <property type="entry name" value="PA domain"/>
    <property type="match status" value="1"/>
</dbReference>
<dbReference type="GO" id="GO:0004180">
    <property type="term" value="F:carboxypeptidase activity"/>
    <property type="evidence" value="ECO:0007669"/>
    <property type="project" value="TreeGrafter"/>
</dbReference>
<dbReference type="AlphaFoldDB" id="A0A820GXW9"/>
<proteinExistence type="predicted"/>
<dbReference type="EMBL" id="CAJOBD010031735">
    <property type="protein sequence ID" value="CAF4287022.1"/>
    <property type="molecule type" value="Genomic_DNA"/>
</dbReference>
<dbReference type="Pfam" id="PF02225">
    <property type="entry name" value="PA"/>
    <property type="match status" value="1"/>
</dbReference>
<sequence>MAGLPEDLESAQVIEKRWKTDGLQVTKLKYNVLLSYPDNNNPNRVTLISDNGMVIFQTAGVEKIYDSTLPKTVNPFLAYTPNGTVSSTKLFYANYGELEDFQTLASLVGNASLQGSIIIMRYGRIYRGDKVMHAQYFGAVGAILYNDPADYAPFGTTPDQVHEQK</sequence>
<dbReference type="InterPro" id="IPR039373">
    <property type="entry name" value="Peptidase_M28B"/>
</dbReference>